<reference evidence="1 2" key="1">
    <citation type="submission" date="2023-07" db="EMBL/GenBank/DDBJ databases">
        <authorList>
            <person name="Girao M."/>
            <person name="Carvalho M.F."/>
        </authorList>
    </citation>
    <scope>NUCLEOTIDE SEQUENCE [LARGE SCALE GENOMIC DNA]</scope>
    <source>
        <strain evidence="1 2">YIM65754</strain>
    </source>
</reference>
<dbReference type="Proteomes" id="UP001336020">
    <property type="component" value="Unassembled WGS sequence"/>
</dbReference>
<gene>
    <name evidence="1" type="ORF">Q7514_24215</name>
</gene>
<sequence>MASFDELISQVPIDQVAQKLGVDSATAETAVRAALPTLVGGLDANAQDAAGAASLMSAVNKHSGATILDGGVDVAKVDTADGNKIVANVFGDNKDQVISTLGSVNGSGGKDLIAQLLPILAPIVLSYLAKQITGGSAPTSTTASAGNQGVLGDLLGGLLKNAAGKSGNTGGGLGDILGGVLGGNSGGGLGGLLGGLLGGGKR</sequence>
<dbReference type="EMBL" id="JAUTXY010000013">
    <property type="protein sequence ID" value="MEE2060630.1"/>
    <property type="molecule type" value="Genomic_DNA"/>
</dbReference>
<dbReference type="Pfam" id="PF06078">
    <property type="entry name" value="DUF937"/>
    <property type="match status" value="1"/>
</dbReference>
<keyword evidence="2" id="KW-1185">Reference proteome</keyword>
<organism evidence="1 2">
    <name type="scientific">Rhodococcus artemisiae</name>
    <dbReference type="NCBI Taxonomy" id="714159"/>
    <lineage>
        <taxon>Bacteria</taxon>
        <taxon>Bacillati</taxon>
        <taxon>Actinomycetota</taxon>
        <taxon>Actinomycetes</taxon>
        <taxon>Mycobacteriales</taxon>
        <taxon>Nocardiaceae</taxon>
        <taxon>Rhodococcus</taxon>
    </lineage>
</organism>
<comment type="caution">
    <text evidence="1">The sequence shown here is derived from an EMBL/GenBank/DDBJ whole genome shotgun (WGS) entry which is preliminary data.</text>
</comment>
<dbReference type="InterPro" id="IPR009282">
    <property type="entry name" value="DUF937"/>
</dbReference>
<evidence type="ECO:0000313" key="2">
    <source>
        <dbReference type="Proteomes" id="UP001336020"/>
    </source>
</evidence>
<name>A0ABU7LGF4_9NOCA</name>
<proteinExistence type="predicted"/>
<protein>
    <submittedName>
        <fullName evidence="1">DUF937 domain-containing protein</fullName>
    </submittedName>
</protein>
<accession>A0ABU7LGF4</accession>
<dbReference type="RefSeq" id="WP_330135803.1">
    <property type="nucleotide sequence ID" value="NZ_JAUTXY010000013.1"/>
</dbReference>
<evidence type="ECO:0000313" key="1">
    <source>
        <dbReference type="EMBL" id="MEE2060630.1"/>
    </source>
</evidence>